<dbReference type="RefSeq" id="WP_142730957.1">
    <property type="nucleotide sequence ID" value="NZ_JABAFD010000008.1"/>
</dbReference>
<evidence type="ECO:0000256" key="1">
    <source>
        <dbReference type="SAM" id="SignalP"/>
    </source>
</evidence>
<keyword evidence="1" id="KW-0732">Signal</keyword>
<dbReference type="EMBL" id="JABAFD010000008">
    <property type="protein sequence ID" value="NME10394.1"/>
    <property type="molecule type" value="Genomic_DNA"/>
</dbReference>
<accession>A0AA44DMY5</accession>
<evidence type="ECO:0000313" key="3">
    <source>
        <dbReference type="Proteomes" id="UP000573963"/>
    </source>
</evidence>
<comment type="caution">
    <text evidence="2">The sequence shown here is derived from an EMBL/GenBank/DDBJ whole genome shotgun (WGS) entry which is preliminary data.</text>
</comment>
<gene>
    <name evidence="2" type="ORF">HF875_12735</name>
</gene>
<protein>
    <submittedName>
        <fullName evidence="2">Uncharacterized protein</fullName>
    </submittedName>
</protein>
<evidence type="ECO:0000313" key="2">
    <source>
        <dbReference type="EMBL" id="NME10394.1"/>
    </source>
</evidence>
<dbReference type="Proteomes" id="UP000573963">
    <property type="component" value="Unassembled WGS sequence"/>
</dbReference>
<proteinExistence type="predicted"/>
<dbReference type="AlphaFoldDB" id="A0AA44DMY5"/>
<feature type="chain" id="PRO_5041446068" evidence="1">
    <location>
        <begin position="27"/>
        <end position="94"/>
    </location>
</feature>
<organism evidence="2 3">
    <name type="scientific">Paraclostridium bifermentans</name>
    <name type="common">Clostridium bifermentans</name>
    <dbReference type="NCBI Taxonomy" id="1490"/>
    <lineage>
        <taxon>Bacteria</taxon>
        <taxon>Bacillati</taxon>
        <taxon>Bacillota</taxon>
        <taxon>Clostridia</taxon>
        <taxon>Peptostreptococcales</taxon>
        <taxon>Peptostreptococcaceae</taxon>
        <taxon>Paraclostridium</taxon>
    </lineage>
</organism>
<sequence>MKKSLIGALALGLVIGAGTMGATSFASEKEYSNNVNPAVSYTEQSNITQGDSEFKVLNQESNKLEKTDDSQYRNSNSNYRNCCPYSNYENGNIN</sequence>
<feature type="signal peptide" evidence="1">
    <location>
        <begin position="1"/>
        <end position="26"/>
    </location>
</feature>
<name>A0AA44DMY5_PARBF</name>
<reference evidence="2 3" key="1">
    <citation type="submission" date="2020-04" db="EMBL/GenBank/DDBJ databases">
        <authorList>
            <person name="Hitch T.C.A."/>
            <person name="Wylensek D."/>
            <person name="Clavel T."/>
        </authorList>
    </citation>
    <scope>NUCLEOTIDE SEQUENCE [LARGE SCALE GENOMIC DNA]</scope>
    <source>
        <strain evidence="2 3">Med78_4-601-WT-2</strain>
    </source>
</reference>